<feature type="non-terminal residue" evidence="1">
    <location>
        <position position="44"/>
    </location>
</feature>
<keyword evidence="2" id="KW-1185">Reference proteome</keyword>
<dbReference type="AlphaFoldDB" id="A0A392SWN2"/>
<dbReference type="EMBL" id="LXQA010460571">
    <property type="protein sequence ID" value="MCI53261.1"/>
    <property type="molecule type" value="Genomic_DNA"/>
</dbReference>
<proteinExistence type="predicted"/>
<dbReference type="Proteomes" id="UP000265520">
    <property type="component" value="Unassembled WGS sequence"/>
</dbReference>
<keyword evidence="1" id="KW-0413">Isomerase</keyword>
<evidence type="ECO:0000313" key="1">
    <source>
        <dbReference type="EMBL" id="MCI53261.1"/>
    </source>
</evidence>
<protein>
    <submittedName>
        <fullName evidence="1">70 kDa peptidyl-prolyl isomerase</fullName>
    </submittedName>
</protein>
<name>A0A392SWN2_9FABA</name>
<dbReference type="GO" id="GO:0016853">
    <property type="term" value="F:isomerase activity"/>
    <property type="evidence" value="ECO:0007669"/>
    <property type="project" value="UniProtKB-KW"/>
</dbReference>
<accession>A0A392SWN2</accession>
<organism evidence="1 2">
    <name type="scientific">Trifolium medium</name>
    <dbReference type="NCBI Taxonomy" id="97028"/>
    <lineage>
        <taxon>Eukaryota</taxon>
        <taxon>Viridiplantae</taxon>
        <taxon>Streptophyta</taxon>
        <taxon>Embryophyta</taxon>
        <taxon>Tracheophyta</taxon>
        <taxon>Spermatophyta</taxon>
        <taxon>Magnoliopsida</taxon>
        <taxon>eudicotyledons</taxon>
        <taxon>Gunneridae</taxon>
        <taxon>Pentapetalae</taxon>
        <taxon>rosids</taxon>
        <taxon>fabids</taxon>
        <taxon>Fabales</taxon>
        <taxon>Fabaceae</taxon>
        <taxon>Papilionoideae</taxon>
        <taxon>50 kb inversion clade</taxon>
        <taxon>NPAAA clade</taxon>
        <taxon>Hologalegina</taxon>
        <taxon>IRL clade</taxon>
        <taxon>Trifolieae</taxon>
        <taxon>Trifolium</taxon>
    </lineage>
</organism>
<evidence type="ECO:0000313" key="2">
    <source>
        <dbReference type="Proteomes" id="UP000265520"/>
    </source>
</evidence>
<reference evidence="1 2" key="1">
    <citation type="journal article" date="2018" name="Front. Plant Sci.">
        <title>Red Clover (Trifolium pratense) and Zigzag Clover (T. medium) - A Picture of Genomic Similarities and Differences.</title>
        <authorList>
            <person name="Dluhosova J."/>
            <person name="Istvanek J."/>
            <person name="Nedelnik J."/>
            <person name="Repkova J."/>
        </authorList>
    </citation>
    <scope>NUCLEOTIDE SEQUENCE [LARGE SCALE GENOMIC DNA]</scope>
    <source>
        <strain evidence="2">cv. 10/8</strain>
        <tissue evidence="1">Leaf</tissue>
    </source>
</reference>
<comment type="caution">
    <text evidence="1">The sequence shown here is derived from an EMBL/GenBank/DDBJ whole genome shotgun (WGS) entry which is preliminary data.</text>
</comment>
<sequence>MRAIELANVHNWLNLWIETDSKLAVLAFKSGSMVPWMVRNRWQN</sequence>